<evidence type="ECO:0000313" key="1">
    <source>
        <dbReference type="EMBL" id="MBR7793771.1"/>
    </source>
</evidence>
<gene>
    <name evidence="1" type="ORF">KDM87_14320</name>
</gene>
<dbReference type="EMBL" id="JAGSPK010000005">
    <property type="protein sequence ID" value="MBR7793771.1"/>
    <property type="molecule type" value="Genomic_DNA"/>
</dbReference>
<proteinExistence type="predicted"/>
<keyword evidence="2" id="KW-1185">Reference proteome</keyword>
<organism evidence="1 2">
    <name type="scientific">Undibacterium rivi</name>
    <dbReference type="NCBI Taxonomy" id="2828729"/>
    <lineage>
        <taxon>Bacteria</taxon>
        <taxon>Pseudomonadati</taxon>
        <taxon>Pseudomonadota</taxon>
        <taxon>Betaproteobacteria</taxon>
        <taxon>Burkholderiales</taxon>
        <taxon>Oxalobacteraceae</taxon>
        <taxon>Undibacterium</taxon>
    </lineage>
</organism>
<name>A0ABS5H4E5_9BURK</name>
<dbReference type="Proteomes" id="UP000682982">
    <property type="component" value="Unassembled WGS sequence"/>
</dbReference>
<evidence type="ECO:0008006" key="3">
    <source>
        <dbReference type="Google" id="ProtNLM"/>
    </source>
</evidence>
<sequence>MANLFKVFKDLIPDYPLFVGTVVSVETGKCVVQLPGGAYLTVRGNGVVGQKVFIRDGVIEGQAPNLTVQVIEV</sequence>
<comment type="caution">
    <text evidence="1">The sequence shown here is derived from an EMBL/GenBank/DDBJ whole genome shotgun (WGS) entry which is preliminary data.</text>
</comment>
<protein>
    <recommendedName>
        <fullName evidence="3">Flagellum-specific ATP synthase FliI</fullName>
    </recommendedName>
</protein>
<accession>A0ABS5H4E5</accession>
<evidence type="ECO:0000313" key="2">
    <source>
        <dbReference type="Proteomes" id="UP000682982"/>
    </source>
</evidence>
<reference evidence="1 2" key="1">
    <citation type="submission" date="2021-04" db="EMBL/GenBank/DDBJ databases">
        <title>novel species isolated from subtropical streams in China.</title>
        <authorList>
            <person name="Lu H."/>
        </authorList>
    </citation>
    <scope>NUCLEOTIDE SEQUENCE [LARGE SCALE GENOMIC DNA]</scope>
    <source>
        <strain evidence="1 2">FT147W</strain>
    </source>
</reference>
<dbReference type="RefSeq" id="WP_212679708.1">
    <property type="nucleotide sequence ID" value="NZ_JAGSPK010000005.1"/>
</dbReference>